<organism evidence="4 5">
    <name type="scientific">Shewanella oncorhynchi</name>
    <dbReference type="NCBI Taxonomy" id="2726434"/>
    <lineage>
        <taxon>Bacteria</taxon>
        <taxon>Pseudomonadati</taxon>
        <taxon>Pseudomonadota</taxon>
        <taxon>Gammaproteobacteria</taxon>
        <taxon>Alteromonadales</taxon>
        <taxon>Shewanellaceae</taxon>
        <taxon>Shewanella</taxon>
    </lineage>
</organism>
<comment type="caution">
    <text evidence="4">The sequence shown here is derived from an EMBL/GenBank/DDBJ whole genome shotgun (WGS) entry which is preliminary data.</text>
</comment>
<dbReference type="PANTHER" id="PTHR45138">
    <property type="entry name" value="REGULATORY COMPONENTS OF SENSORY TRANSDUCTION SYSTEM"/>
    <property type="match status" value="1"/>
</dbReference>
<evidence type="ECO:0000256" key="1">
    <source>
        <dbReference type="ARBA" id="ARBA00012528"/>
    </source>
</evidence>
<evidence type="ECO:0000259" key="3">
    <source>
        <dbReference type="PROSITE" id="PS50887"/>
    </source>
</evidence>
<accession>A0ABX1KMB6</accession>
<protein>
    <recommendedName>
        <fullName evidence="1">diguanylate cyclase</fullName>
        <ecNumber evidence="1">2.7.7.65</ecNumber>
    </recommendedName>
</protein>
<dbReference type="PANTHER" id="PTHR45138:SF9">
    <property type="entry name" value="DIGUANYLATE CYCLASE DGCM-RELATED"/>
    <property type="match status" value="1"/>
</dbReference>
<dbReference type="InterPro" id="IPR050469">
    <property type="entry name" value="Diguanylate_Cyclase"/>
</dbReference>
<dbReference type="SUPFAM" id="SSF55073">
    <property type="entry name" value="Nucleotide cyclase"/>
    <property type="match status" value="1"/>
</dbReference>
<reference evidence="4 5" key="1">
    <citation type="submission" date="2020-04" db="EMBL/GenBank/DDBJ databases">
        <title>The first description of lens atrophy caused by putative novel Shewanella sp. that is a new emerging pathogen for cultured rainbow trout?</title>
        <authorList>
            <person name="Saticioglu I.B."/>
            <person name="Duman M."/>
            <person name="Altun S."/>
        </authorList>
    </citation>
    <scope>NUCLEOTIDE SEQUENCE [LARGE SCALE GENOMIC DNA]</scope>
    <source>
        <strain evidence="4 5">S-1</strain>
    </source>
</reference>
<keyword evidence="5" id="KW-1185">Reference proteome</keyword>
<gene>
    <name evidence="4" type="ORF">HGO26_01800</name>
</gene>
<dbReference type="SUPFAM" id="SSF55785">
    <property type="entry name" value="PYP-like sensor domain (PAS domain)"/>
    <property type="match status" value="1"/>
</dbReference>
<dbReference type="PROSITE" id="PS50887">
    <property type="entry name" value="GGDEF"/>
    <property type="match status" value="1"/>
</dbReference>
<dbReference type="EC" id="2.7.7.65" evidence="1"/>
<dbReference type="InterPro" id="IPR000160">
    <property type="entry name" value="GGDEF_dom"/>
</dbReference>
<dbReference type="Pfam" id="PF00990">
    <property type="entry name" value="GGDEF"/>
    <property type="match status" value="1"/>
</dbReference>
<evidence type="ECO:0000313" key="5">
    <source>
        <dbReference type="Proteomes" id="UP000527352"/>
    </source>
</evidence>
<feature type="domain" description="GGDEF" evidence="3">
    <location>
        <begin position="137"/>
        <end position="267"/>
    </location>
</feature>
<dbReference type="InterPro" id="IPR043128">
    <property type="entry name" value="Rev_trsase/Diguanyl_cyclase"/>
</dbReference>
<evidence type="ECO:0000256" key="2">
    <source>
        <dbReference type="ARBA" id="ARBA00034247"/>
    </source>
</evidence>
<sequence length="267" mass="30543">MNHAFIEQLGYTMSDIPDIESWFNTVYPEPILRDKAMFDWDRAVYVSEKQRLSTAGFQTYLRCGNGEYRWFLITAQITTENQSNLNIVTMRDVHQLQLLIEDNKRQSNTDLLTGLANRRQVEQLLALAIEHSADAQGSLCLVMCDIDFFKSINDNFGHLCGDDVLKLVADQLKRYVPSASCVARWGGEEFLIVLENTELEVAIELAEKLRCDIESTDYQSYGQHMHLTMSFGCVGHQVAESLHSLLFRVDSVLYKAKNDGRNRVVFD</sequence>
<dbReference type="EMBL" id="JABAEB010000001">
    <property type="protein sequence ID" value="NLQ21615.1"/>
    <property type="molecule type" value="Genomic_DNA"/>
</dbReference>
<dbReference type="RefSeq" id="WP_168822885.1">
    <property type="nucleotide sequence ID" value="NZ_JABAEB010000001.1"/>
</dbReference>
<evidence type="ECO:0000313" key="4">
    <source>
        <dbReference type="EMBL" id="NLQ21615.1"/>
    </source>
</evidence>
<dbReference type="Gene3D" id="3.30.70.270">
    <property type="match status" value="1"/>
</dbReference>
<dbReference type="NCBIfam" id="TIGR00254">
    <property type="entry name" value="GGDEF"/>
    <property type="match status" value="1"/>
</dbReference>
<dbReference type="InterPro" id="IPR035965">
    <property type="entry name" value="PAS-like_dom_sf"/>
</dbReference>
<dbReference type="InterPro" id="IPR029787">
    <property type="entry name" value="Nucleotide_cyclase"/>
</dbReference>
<proteinExistence type="predicted"/>
<name>A0ABX1KMB6_9GAMM</name>
<dbReference type="Proteomes" id="UP000527352">
    <property type="component" value="Unassembled WGS sequence"/>
</dbReference>
<dbReference type="SMART" id="SM00267">
    <property type="entry name" value="GGDEF"/>
    <property type="match status" value="1"/>
</dbReference>
<comment type="catalytic activity">
    <reaction evidence="2">
        <text>2 GTP = 3',3'-c-di-GMP + 2 diphosphate</text>
        <dbReference type="Rhea" id="RHEA:24898"/>
        <dbReference type="ChEBI" id="CHEBI:33019"/>
        <dbReference type="ChEBI" id="CHEBI:37565"/>
        <dbReference type="ChEBI" id="CHEBI:58805"/>
        <dbReference type="EC" id="2.7.7.65"/>
    </reaction>
</comment>
<dbReference type="Gene3D" id="3.30.450.20">
    <property type="entry name" value="PAS domain"/>
    <property type="match status" value="1"/>
</dbReference>
<dbReference type="CDD" id="cd01949">
    <property type="entry name" value="GGDEF"/>
    <property type="match status" value="1"/>
</dbReference>